<dbReference type="Ensembl" id="ENSOMET00000001230.1">
    <property type="protein sequence ID" value="ENSOMEP00000009162.1"/>
    <property type="gene ID" value="ENSOMEG00000010360.1"/>
</dbReference>
<sequence length="442" mass="49680">MTTKVTSDGDLPPFISRWLATISRDAFAPPSRDSSVPADSEEGAFHRSVLAAAERWFSLFGWPTGPHPLSVPHTLRRVVSDAQSNSGDGRTRRVNQNKESRSFLDMLHHLSGRQIPGVPVCRSVSDELERRVQQLLQQHEAALSFLTAQGACLAHIRPQYLLDLQEFEHWCLLQVSPPEHLLCPSPSGETSVFSQSGPEEDRLDRRSYESVSKRSWTHVLLQIYKVLVLRRVSVRCLPSPLDHSEAAGLLFSSSPSVESNFYSSQELLLLSWLNMHYHRMRGAPWAAGGAAQTPARWIVNFDLDLADGLVLASLLASHCPYLVSVGPLCRLSTTAGWRCLLVLLELDLQLNLKCGHPVLQKEVLLLCKNAVLCIRKTETKKSKPVVASCWYLCEVQVRLTNPSSKTIRYQASLYGEDAHWFSFPAGSKVIIPPRYMCRWFYR</sequence>
<feature type="domain" description="Cilia- and flagella-associated protein 47" evidence="1">
    <location>
        <begin position="97"/>
        <end position="232"/>
    </location>
</feature>
<dbReference type="SUPFAM" id="SSF47576">
    <property type="entry name" value="Calponin-homology domain, CH-domain"/>
    <property type="match status" value="1"/>
</dbReference>
<dbReference type="PANTHER" id="PTHR45912">
    <property type="entry name" value="CILIA- AND FLAGELLA-ASSOCIATED PROTEIN 47"/>
    <property type="match status" value="1"/>
</dbReference>
<protein>
    <recommendedName>
        <fullName evidence="1">Cilia- and flagella-associated protein 47 domain-containing protein</fullName>
    </recommendedName>
</protein>
<dbReference type="AlphaFoldDB" id="A0A3B3BWI1"/>
<dbReference type="PANTHER" id="PTHR45912:SF3">
    <property type="entry name" value="CILIA- AND FLAGELLA-ASSOCIATED PROTEIN 47"/>
    <property type="match status" value="1"/>
</dbReference>
<keyword evidence="3" id="KW-1185">Reference proteome</keyword>
<dbReference type="Pfam" id="PF24529">
    <property type="entry name" value="CFAP47"/>
    <property type="match status" value="1"/>
</dbReference>
<evidence type="ECO:0000313" key="2">
    <source>
        <dbReference type="Ensembl" id="ENSOMEP00000009162.1"/>
    </source>
</evidence>
<accession>A0A3B3BWI1</accession>
<reference evidence="2" key="1">
    <citation type="submission" date="2025-08" db="UniProtKB">
        <authorList>
            <consortium name="Ensembl"/>
        </authorList>
    </citation>
    <scope>IDENTIFICATION</scope>
</reference>
<dbReference type="GO" id="GO:0005929">
    <property type="term" value="C:cilium"/>
    <property type="evidence" value="ECO:0007669"/>
    <property type="project" value="TreeGrafter"/>
</dbReference>
<evidence type="ECO:0000313" key="3">
    <source>
        <dbReference type="Proteomes" id="UP000261560"/>
    </source>
</evidence>
<dbReference type="InterPro" id="IPR056343">
    <property type="entry name" value="CFAP47_dom"/>
</dbReference>
<dbReference type="PaxDb" id="30732-ENSOMEP00000009162"/>
<evidence type="ECO:0000259" key="1">
    <source>
        <dbReference type="Pfam" id="PF24529"/>
    </source>
</evidence>
<reference evidence="2" key="2">
    <citation type="submission" date="2025-09" db="UniProtKB">
        <authorList>
            <consortium name="Ensembl"/>
        </authorList>
    </citation>
    <scope>IDENTIFICATION</scope>
</reference>
<dbReference type="Proteomes" id="UP000261560">
    <property type="component" value="Unplaced"/>
</dbReference>
<organism evidence="2 3">
    <name type="scientific">Oryzias melastigma</name>
    <name type="common">Marine medaka</name>
    <dbReference type="NCBI Taxonomy" id="30732"/>
    <lineage>
        <taxon>Eukaryota</taxon>
        <taxon>Metazoa</taxon>
        <taxon>Chordata</taxon>
        <taxon>Craniata</taxon>
        <taxon>Vertebrata</taxon>
        <taxon>Euteleostomi</taxon>
        <taxon>Actinopterygii</taxon>
        <taxon>Neopterygii</taxon>
        <taxon>Teleostei</taxon>
        <taxon>Neoteleostei</taxon>
        <taxon>Acanthomorphata</taxon>
        <taxon>Ovalentaria</taxon>
        <taxon>Atherinomorphae</taxon>
        <taxon>Beloniformes</taxon>
        <taxon>Adrianichthyidae</taxon>
        <taxon>Oryziinae</taxon>
        <taxon>Oryzias</taxon>
    </lineage>
</organism>
<dbReference type="GO" id="GO:0060271">
    <property type="term" value="P:cilium assembly"/>
    <property type="evidence" value="ECO:0007669"/>
    <property type="project" value="TreeGrafter"/>
</dbReference>
<dbReference type="InterPro" id="IPR036872">
    <property type="entry name" value="CH_dom_sf"/>
</dbReference>
<name>A0A3B3BWI1_ORYME</name>
<dbReference type="GeneTree" id="ENSGT00940000159699"/>
<proteinExistence type="predicted"/>